<dbReference type="EMBL" id="JAIWYP010000007">
    <property type="protein sequence ID" value="KAH3796102.1"/>
    <property type="molecule type" value="Genomic_DNA"/>
</dbReference>
<dbReference type="SMART" id="SM01411">
    <property type="entry name" value="Ephrin_rec_like"/>
    <property type="match status" value="1"/>
</dbReference>
<keyword evidence="1" id="KW-1133">Transmembrane helix</keyword>
<protein>
    <recommendedName>
        <fullName evidence="2">Tyrosine-protein kinase ephrin type A/B receptor-like domain-containing protein</fullName>
    </recommendedName>
</protein>
<reference evidence="3" key="1">
    <citation type="journal article" date="2019" name="bioRxiv">
        <title>The Genome of the Zebra Mussel, Dreissena polymorpha: A Resource for Invasive Species Research.</title>
        <authorList>
            <person name="McCartney M.A."/>
            <person name="Auch B."/>
            <person name="Kono T."/>
            <person name="Mallez S."/>
            <person name="Zhang Y."/>
            <person name="Obille A."/>
            <person name="Becker A."/>
            <person name="Abrahante J.E."/>
            <person name="Garbe J."/>
            <person name="Badalamenti J.P."/>
            <person name="Herman A."/>
            <person name="Mangelson H."/>
            <person name="Liachko I."/>
            <person name="Sullivan S."/>
            <person name="Sone E.D."/>
            <person name="Koren S."/>
            <person name="Silverstein K.A.T."/>
            <person name="Beckman K.B."/>
            <person name="Gohl D.M."/>
        </authorList>
    </citation>
    <scope>NUCLEOTIDE SEQUENCE</scope>
    <source>
        <strain evidence="3">Duluth1</strain>
        <tissue evidence="3">Whole animal</tissue>
    </source>
</reference>
<dbReference type="Proteomes" id="UP000828390">
    <property type="component" value="Unassembled WGS sequence"/>
</dbReference>
<gene>
    <name evidence="3" type="ORF">DPMN_149669</name>
</gene>
<sequence>MMAGNKVSRRKGNTELVGFEVEISCIPVKDPRSCYNILEEAYYTLQRLVNESRFSILVDHTRYDIVSNGSSVDGEVSCPPGTVEIDFFCVQCGPGSYPVDYYCERCPRGTYKEDFTSPQCTPCPSGWTTNGLQTRNASMCIVQLSRPEEHGQVGIVTVSCAGAITLELAVLVYCCMQRCKHARRHPTKENNTAEVLEIPIALNSGRLVTADAPTRFLQVSHNSPGQPQHNSEWKRMADLLPDGSYIYNPSRYWDSAKASFISLMGSARTSMTVRR</sequence>
<feature type="transmembrane region" description="Helical" evidence="1">
    <location>
        <begin position="153"/>
        <end position="175"/>
    </location>
</feature>
<keyword evidence="4" id="KW-1185">Reference proteome</keyword>
<organism evidence="3 4">
    <name type="scientific">Dreissena polymorpha</name>
    <name type="common">Zebra mussel</name>
    <name type="synonym">Mytilus polymorpha</name>
    <dbReference type="NCBI Taxonomy" id="45954"/>
    <lineage>
        <taxon>Eukaryota</taxon>
        <taxon>Metazoa</taxon>
        <taxon>Spiralia</taxon>
        <taxon>Lophotrochozoa</taxon>
        <taxon>Mollusca</taxon>
        <taxon>Bivalvia</taxon>
        <taxon>Autobranchia</taxon>
        <taxon>Heteroconchia</taxon>
        <taxon>Euheterodonta</taxon>
        <taxon>Imparidentia</taxon>
        <taxon>Neoheterodontei</taxon>
        <taxon>Myida</taxon>
        <taxon>Dreissenoidea</taxon>
        <taxon>Dreissenidae</taxon>
        <taxon>Dreissena</taxon>
    </lineage>
</organism>
<dbReference type="InterPro" id="IPR011641">
    <property type="entry name" value="Tyr-kin_ephrin_A/B_rcpt-like"/>
</dbReference>
<keyword evidence="1" id="KW-0472">Membrane</keyword>
<dbReference type="Gene3D" id="2.10.50.10">
    <property type="entry name" value="Tumor Necrosis Factor Receptor, subunit A, domain 2"/>
    <property type="match status" value="1"/>
</dbReference>
<comment type="caution">
    <text evidence="3">The sequence shown here is derived from an EMBL/GenBank/DDBJ whole genome shotgun (WGS) entry which is preliminary data.</text>
</comment>
<accession>A0A9D4J5I7</accession>
<keyword evidence="1" id="KW-0812">Transmembrane</keyword>
<dbReference type="OrthoDB" id="6158247at2759"/>
<evidence type="ECO:0000313" key="3">
    <source>
        <dbReference type="EMBL" id="KAH3796102.1"/>
    </source>
</evidence>
<dbReference type="Pfam" id="PF07699">
    <property type="entry name" value="Ephrin_rec_like"/>
    <property type="match status" value="1"/>
</dbReference>
<feature type="domain" description="Tyrosine-protein kinase ephrin type A/B receptor-like" evidence="2">
    <location>
        <begin position="102"/>
        <end position="140"/>
    </location>
</feature>
<dbReference type="AlphaFoldDB" id="A0A9D4J5I7"/>
<evidence type="ECO:0000313" key="4">
    <source>
        <dbReference type="Proteomes" id="UP000828390"/>
    </source>
</evidence>
<evidence type="ECO:0000259" key="2">
    <source>
        <dbReference type="Pfam" id="PF07699"/>
    </source>
</evidence>
<evidence type="ECO:0000256" key="1">
    <source>
        <dbReference type="SAM" id="Phobius"/>
    </source>
</evidence>
<name>A0A9D4J5I7_DREPO</name>
<proteinExistence type="predicted"/>
<dbReference type="InterPro" id="IPR009030">
    <property type="entry name" value="Growth_fac_rcpt_cys_sf"/>
</dbReference>
<dbReference type="SUPFAM" id="SSF57184">
    <property type="entry name" value="Growth factor receptor domain"/>
    <property type="match status" value="1"/>
</dbReference>
<reference evidence="3" key="2">
    <citation type="submission" date="2020-11" db="EMBL/GenBank/DDBJ databases">
        <authorList>
            <person name="McCartney M.A."/>
            <person name="Auch B."/>
            <person name="Kono T."/>
            <person name="Mallez S."/>
            <person name="Becker A."/>
            <person name="Gohl D.M."/>
            <person name="Silverstein K.A.T."/>
            <person name="Koren S."/>
            <person name="Bechman K.B."/>
            <person name="Herman A."/>
            <person name="Abrahante J.E."/>
            <person name="Garbe J."/>
        </authorList>
    </citation>
    <scope>NUCLEOTIDE SEQUENCE</scope>
    <source>
        <strain evidence="3">Duluth1</strain>
        <tissue evidence="3">Whole animal</tissue>
    </source>
</reference>